<dbReference type="InterPro" id="IPR051693">
    <property type="entry name" value="UPF0046_metallophosphoest"/>
</dbReference>
<feature type="region of interest" description="Disordered" evidence="1">
    <location>
        <begin position="222"/>
        <end position="242"/>
    </location>
</feature>
<dbReference type="AlphaFoldDB" id="A0AAE0BC89"/>
<gene>
    <name evidence="3" type="ORF">CYMTET_55775</name>
</gene>
<sequence>MVQKSLHKKELVTAGAGYGREATGIVGGRRGGDGDILIHCGDFTNKGTKDEISSFATWMASLPHPTKLVVGGNHEISVFGDFNPTRAAELLPGCTYVENQVVEVQGLRIFGVPWKCQYDAQKKLAQAAARQPVDILFSHEPPEGVLDSGFGCPTLRTMMLPSHTPTPRVSVFGHVHEAAGVHRTPDSILVNCAVANDGMRAKCLPRPVRYFDIQPLLPSVPNEPAATSVSTTEPTNPLYEGPEPVEKKQLVIGCEKVKMTSHCLVLPDDAPDTLMAAVDVLLERLATEETRLLPPLQESKWLSNRAFHKCGAAEGAHQTRARTPLAIGCSERMLHELGLDGVVPLSAASTFRVDTIEYVDSVVELADDSFVSIRETALCVQAREHCDCAAAIKWLCSNVEVWGRDPNEQKGRSIAGCQPEDSV</sequence>
<protein>
    <recommendedName>
        <fullName evidence="2">Calcineurin-like phosphoesterase domain-containing protein</fullName>
    </recommendedName>
</protein>
<dbReference type="Proteomes" id="UP001190700">
    <property type="component" value="Unassembled WGS sequence"/>
</dbReference>
<dbReference type="PANTHER" id="PTHR12905">
    <property type="entry name" value="METALLOPHOSPHOESTERASE"/>
    <property type="match status" value="1"/>
</dbReference>
<dbReference type="InterPro" id="IPR029052">
    <property type="entry name" value="Metallo-depent_PP-like"/>
</dbReference>
<dbReference type="GO" id="GO:0016787">
    <property type="term" value="F:hydrolase activity"/>
    <property type="evidence" value="ECO:0007669"/>
    <property type="project" value="InterPro"/>
</dbReference>
<dbReference type="SUPFAM" id="SSF56300">
    <property type="entry name" value="Metallo-dependent phosphatases"/>
    <property type="match status" value="1"/>
</dbReference>
<proteinExistence type="predicted"/>
<feature type="domain" description="Calcineurin-like phosphoesterase" evidence="2">
    <location>
        <begin position="31"/>
        <end position="177"/>
    </location>
</feature>
<evidence type="ECO:0000256" key="1">
    <source>
        <dbReference type="SAM" id="MobiDB-lite"/>
    </source>
</evidence>
<dbReference type="Gene3D" id="3.60.21.10">
    <property type="match status" value="1"/>
</dbReference>
<dbReference type="EMBL" id="LGRX02035591">
    <property type="protein sequence ID" value="KAK3233953.1"/>
    <property type="molecule type" value="Genomic_DNA"/>
</dbReference>
<evidence type="ECO:0000313" key="4">
    <source>
        <dbReference type="Proteomes" id="UP001190700"/>
    </source>
</evidence>
<accession>A0AAE0BC89</accession>
<keyword evidence="4" id="KW-1185">Reference proteome</keyword>
<dbReference type="InterPro" id="IPR004843">
    <property type="entry name" value="Calcineurin-like_PHP"/>
</dbReference>
<comment type="caution">
    <text evidence="3">The sequence shown here is derived from an EMBL/GenBank/DDBJ whole genome shotgun (WGS) entry which is preliminary data.</text>
</comment>
<name>A0AAE0BC89_9CHLO</name>
<organism evidence="3 4">
    <name type="scientific">Cymbomonas tetramitiformis</name>
    <dbReference type="NCBI Taxonomy" id="36881"/>
    <lineage>
        <taxon>Eukaryota</taxon>
        <taxon>Viridiplantae</taxon>
        <taxon>Chlorophyta</taxon>
        <taxon>Pyramimonadophyceae</taxon>
        <taxon>Pyramimonadales</taxon>
        <taxon>Pyramimonadaceae</taxon>
        <taxon>Cymbomonas</taxon>
    </lineage>
</organism>
<reference evidence="3 4" key="1">
    <citation type="journal article" date="2015" name="Genome Biol. Evol.">
        <title>Comparative Genomics of a Bacterivorous Green Alga Reveals Evolutionary Causalities and Consequences of Phago-Mixotrophic Mode of Nutrition.</title>
        <authorList>
            <person name="Burns J.A."/>
            <person name="Paasch A."/>
            <person name="Narechania A."/>
            <person name="Kim E."/>
        </authorList>
    </citation>
    <scope>NUCLEOTIDE SEQUENCE [LARGE SCALE GENOMIC DNA]</scope>
    <source>
        <strain evidence="3 4">PLY_AMNH</strain>
    </source>
</reference>
<evidence type="ECO:0000313" key="3">
    <source>
        <dbReference type="EMBL" id="KAK3233953.1"/>
    </source>
</evidence>
<dbReference type="PANTHER" id="PTHR12905:SF0">
    <property type="entry name" value="CALCINEURIN-LIKE PHOSPHOESTERASE DOMAIN-CONTAINING PROTEIN"/>
    <property type="match status" value="1"/>
</dbReference>
<evidence type="ECO:0000259" key="2">
    <source>
        <dbReference type="Pfam" id="PF00149"/>
    </source>
</evidence>
<feature type="compositionally biased region" description="Polar residues" evidence="1">
    <location>
        <begin position="225"/>
        <end position="235"/>
    </location>
</feature>
<dbReference type="Pfam" id="PF00149">
    <property type="entry name" value="Metallophos"/>
    <property type="match status" value="1"/>
</dbReference>